<organism evidence="2 3">
    <name type="scientific">Acanthosepion pharaonis</name>
    <name type="common">Pharaoh cuttlefish</name>
    <name type="synonym">Sepia pharaonis</name>
    <dbReference type="NCBI Taxonomy" id="158019"/>
    <lineage>
        <taxon>Eukaryota</taxon>
        <taxon>Metazoa</taxon>
        <taxon>Spiralia</taxon>
        <taxon>Lophotrochozoa</taxon>
        <taxon>Mollusca</taxon>
        <taxon>Cephalopoda</taxon>
        <taxon>Coleoidea</taxon>
        <taxon>Decapodiformes</taxon>
        <taxon>Sepiida</taxon>
        <taxon>Sepiina</taxon>
        <taxon>Sepiidae</taxon>
        <taxon>Acanthosepion</taxon>
    </lineage>
</organism>
<name>A0A812BKZ0_ACAPH</name>
<dbReference type="PANTHER" id="PTHR47595">
    <property type="entry name" value="HEAT SHOCK 70 KDA PROTEIN 14"/>
    <property type="match status" value="1"/>
</dbReference>
<comment type="caution">
    <text evidence="2">The sequence shown here is derived from an EMBL/GenBank/DDBJ whole genome shotgun (WGS) entry which is preliminary data.</text>
</comment>
<accession>A0A812BKZ0</accession>
<dbReference type="Proteomes" id="UP000597762">
    <property type="component" value="Unassembled WGS sequence"/>
</dbReference>
<dbReference type="PANTHER" id="PTHR47595:SF1">
    <property type="entry name" value="MYB_SANT-LIKE DNA-BINDING DOMAIN-CONTAINING PROTEIN"/>
    <property type="match status" value="1"/>
</dbReference>
<evidence type="ECO:0000313" key="3">
    <source>
        <dbReference type="Proteomes" id="UP000597762"/>
    </source>
</evidence>
<keyword evidence="3" id="KW-1185">Reference proteome</keyword>
<feature type="domain" description="Myb/SANT-like DNA-binding" evidence="1">
    <location>
        <begin position="55"/>
        <end position="139"/>
    </location>
</feature>
<reference evidence="2" key="1">
    <citation type="submission" date="2021-01" db="EMBL/GenBank/DDBJ databases">
        <authorList>
            <person name="Li R."/>
            <person name="Bekaert M."/>
        </authorList>
    </citation>
    <scope>NUCLEOTIDE SEQUENCE</scope>
    <source>
        <strain evidence="2">Farmed</strain>
    </source>
</reference>
<dbReference type="AlphaFoldDB" id="A0A812BKZ0"/>
<gene>
    <name evidence="2" type="ORF">SPHA_17508</name>
</gene>
<evidence type="ECO:0000313" key="2">
    <source>
        <dbReference type="EMBL" id="CAE1229842.1"/>
    </source>
</evidence>
<sequence>MNFVSEADGVMEESVITENVRARHRKKLDKDDFVSSQSITIQGLENEHTSDYPGWSGEAVKKLIDLYTEHVGYFTNPDIKKKNVWGLITRMLSDSGFNYTVKQAEQKWRNIKRQYRKTIERRNEGKKVHCPYFNELDKIFSSIISSPLHINESSSSAPPMICEVNDTDLLSSDVEIKQEADLEVEVDESIPGHMSPPRKSRRIETEWAGVGDMIDIIDDKLEELKYNQQRHHEETMLMLKQILDAVRPIGEFFQYMKNFGK</sequence>
<dbReference type="InterPro" id="IPR044822">
    <property type="entry name" value="Myb_DNA-bind_4"/>
</dbReference>
<dbReference type="EMBL" id="CAHIKZ030000624">
    <property type="protein sequence ID" value="CAE1229842.1"/>
    <property type="molecule type" value="Genomic_DNA"/>
</dbReference>
<dbReference type="Pfam" id="PF13837">
    <property type="entry name" value="Myb_DNA-bind_4"/>
    <property type="match status" value="1"/>
</dbReference>
<proteinExistence type="predicted"/>
<dbReference type="OrthoDB" id="6158650at2759"/>
<protein>
    <recommendedName>
        <fullName evidence="1">Myb/SANT-like DNA-binding domain-containing protein</fullName>
    </recommendedName>
</protein>
<evidence type="ECO:0000259" key="1">
    <source>
        <dbReference type="Pfam" id="PF13837"/>
    </source>
</evidence>
<dbReference type="Gene3D" id="1.10.10.60">
    <property type="entry name" value="Homeodomain-like"/>
    <property type="match status" value="1"/>
</dbReference>